<keyword evidence="2" id="KW-1185">Reference proteome</keyword>
<dbReference type="EMBL" id="LYXE01000063">
    <property type="protein sequence ID" value="PDV99865.1"/>
    <property type="molecule type" value="Genomic_DNA"/>
</dbReference>
<dbReference type="RefSeq" id="WP_097651631.1">
    <property type="nucleotide sequence ID" value="NZ_LYXE01000063.1"/>
</dbReference>
<gene>
    <name evidence="1" type="ORF">A9Q02_01245</name>
</gene>
<reference evidence="1 2" key="1">
    <citation type="submission" date="2016-05" db="EMBL/GenBank/DDBJ databases">
        <authorList>
            <person name="Lavstsen T."/>
            <person name="Jespersen J.S."/>
        </authorList>
    </citation>
    <scope>NUCLEOTIDE SEQUENCE [LARGE SCALE GENOMIC DNA]</scope>
    <source>
        <strain evidence="1 2">B7-9</strain>
    </source>
</reference>
<name>A0A2H3L0M7_9CHLR</name>
<evidence type="ECO:0000313" key="2">
    <source>
        <dbReference type="Proteomes" id="UP000220922"/>
    </source>
</evidence>
<sequence length="587" mass="64611">MTTVSNYQRYQAAPFNQPAFYPLQQRPNPVRYQPLGAWLGRLILPSLAERELVLGCWIELEHVPATDQDLLGARVRLRWLPNLTLNARFWGATRSVHMSEDSLKAIAAGTVLAERVNGWEYVNPLESLAGAHPFDDLTVRLEGDVILERQPADGGPPIIFVTTEPVQVTGRFYALVQFLGPSGDGDTYRVRHYASATSDFTGPEELVRMPEVVPDSFGVTNSTASGIEHSPLNAQGWYIYGAQDAEGAFVVRALAPRLMLRLEPQSYADRTSECMEYLKPKQWKQTAVKGQATTVLLAGDGITPHAARDAWQVGDRALLIHLFGGIGGEKREPAARTPLYWGHVAFGRATVILEPLANELSFDLVYNQVYAHNVDGLTAGSMHYSRYSGDRQFGWAGVRPIQDVLIKHPAMTDPFELRGQPLAALDLILRQLEVMTARYRIADGRGGTSVGAANNCAQDSAQALYAAIRNTGRLLRDRPDLQAALANTPENARRLEALLSLGSDVREVLTPWGAREDWEYDLPVLGSGGTPFKSFGKAVKSWRTVLPPVIARALIEVFLKRGASAWVLRSSQIGGYDPTIEPIVPNV</sequence>
<dbReference type="Proteomes" id="UP000220922">
    <property type="component" value="Unassembled WGS sequence"/>
</dbReference>
<protein>
    <submittedName>
        <fullName evidence="1">Uncharacterized protein</fullName>
    </submittedName>
</protein>
<accession>A0A2H3L0M7</accession>
<evidence type="ECO:0000313" key="1">
    <source>
        <dbReference type="EMBL" id="PDV99865.1"/>
    </source>
</evidence>
<dbReference type="AlphaFoldDB" id="A0A2H3L0M7"/>
<organism evidence="1 2">
    <name type="scientific">Candidatus Chloroploca asiatica</name>
    <dbReference type="NCBI Taxonomy" id="1506545"/>
    <lineage>
        <taxon>Bacteria</taxon>
        <taxon>Bacillati</taxon>
        <taxon>Chloroflexota</taxon>
        <taxon>Chloroflexia</taxon>
        <taxon>Chloroflexales</taxon>
        <taxon>Chloroflexineae</taxon>
        <taxon>Oscillochloridaceae</taxon>
        <taxon>Candidatus Chloroploca</taxon>
    </lineage>
</organism>
<dbReference type="OrthoDB" id="136555at2"/>
<comment type="caution">
    <text evidence="1">The sequence shown here is derived from an EMBL/GenBank/DDBJ whole genome shotgun (WGS) entry which is preliminary data.</text>
</comment>
<proteinExistence type="predicted"/>